<protein>
    <recommendedName>
        <fullName evidence="3">Ferredoxin-like protein</fullName>
    </recommendedName>
</protein>
<dbReference type="Gene3D" id="3.30.70.20">
    <property type="match status" value="1"/>
</dbReference>
<evidence type="ECO:0000256" key="8">
    <source>
        <dbReference type="ARBA" id="ARBA00023014"/>
    </source>
</evidence>
<evidence type="ECO:0000259" key="10">
    <source>
        <dbReference type="PROSITE" id="PS51379"/>
    </source>
</evidence>
<evidence type="ECO:0000256" key="6">
    <source>
        <dbReference type="ARBA" id="ARBA00022982"/>
    </source>
</evidence>
<dbReference type="PROSITE" id="PS51379">
    <property type="entry name" value="4FE4S_FER_2"/>
    <property type="match status" value="1"/>
</dbReference>
<name>A0A162TR15_9CLOT</name>
<dbReference type="PANTHER" id="PTHR43082">
    <property type="entry name" value="FERREDOXIN-LIKE"/>
    <property type="match status" value="1"/>
</dbReference>
<dbReference type="SUPFAM" id="SSF54862">
    <property type="entry name" value="4Fe-4S ferredoxins"/>
    <property type="match status" value="1"/>
</dbReference>
<evidence type="ECO:0000313" key="11">
    <source>
        <dbReference type="EMBL" id="KZL92943.1"/>
    </source>
</evidence>
<keyword evidence="8" id="KW-0411">Iron-sulfur</keyword>
<keyword evidence="4" id="KW-0813">Transport</keyword>
<evidence type="ECO:0000256" key="1">
    <source>
        <dbReference type="ARBA" id="ARBA00003208"/>
    </source>
</evidence>
<dbReference type="GO" id="GO:0005506">
    <property type="term" value="F:iron ion binding"/>
    <property type="evidence" value="ECO:0007669"/>
    <property type="project" value="InterPro"/>
</dbReference>
<evidence type="ECO:0000256" key="5">
    <source>
        <dbReference type="ARBA" id="ARBA00022723"/>
    </source>
</evidence>
<dbReference type="PIRSF" id="PIRSF036548">
    <property type="entry name" value="Fdx_FixX"/>
    <property type="match status" value="1"/>
</dbReference>
<evidence type="ECO:0000256" key="7">
    <source>
        <dbReference type="ARBA" id="ARBA00023004"/>
    </source>
</evidence>
<keyword evidence="12" id="KW-1185">Reference proteome</keyword>
<sequence>MEGDEIMENTKLKVNIDDKLYLNTYNVDTLSHLTIKDQKICETCKEKTCTFICPARVYEFKDGHVAVGYEGCLECGACRIACSHDNIDWNFPRGGFGIQFRLA</sequence>
<feature type="domain" description="4Fe-4S ferredoxin-type" evidence="10">
    <location>
        <begin position="63"/>
        <end position="92"/>
    </location>
</feature>
<evidence type="ECO:0000256" key="3">
    <source>
        <dbReference type="ARBA" id="ARBA00020378"/>
    </source>
</evidence>
<dbReference type="InterPro" id="IPR007859">
    <property type="entry name" value="ETF-QO/FixX_C"/>
</dbReference>
<accession>A0A162TR15</accession>
<keyword evidence="6" id="KW-0249">Electron transport</keyword>
<organism evidence="11 12">
    <name type="scientific">Clostridium magnum DSM 2767</name>
    <dbReference type="NCBI Taxonomy" id="1121326"/>
    <lineage>
        <taxon>Bacteria</taxon>
        <taxon>Bacillati</taxon>
        <taxon>Bacillota</taxon>
        <taxon>Clostridia</taxon>
        <taxon>Eubacteriales</taxon>
        <taxon>Clostridiaceae</taxon>
        <taxon>Clostridium</taxon>
    </lineage>
</organism>
<evidence type="ECO:0000313" key="12">
    <source>
        <dbReference type="Proteomes" id="UP000076603"/>
    </source>
</evidence>
<gene>
    <name evidence="11" type="primary">fixX_1</name>
    <name evidence="11" type="ORF">CLMAG_27570</name>
</gene>
<evidence type="ECO:0000256" key="2">
    <source>
        <dbReference type="ARBA" id="ARBA00009192"/>
    </source>
</evidence>
<dbReference type="PANTHER" id="PTHR43082:SF3">
    <property type="entry name" value="FERREDOXIN-LIKE PROTEIN YDIT"/>
    <property type="match status" value="1"/>
</dbReference>
<dbReference type="STRING" id="1121326.CLMAG_27570"/>
<comment type="caution">
    <text evidence="11">The sequence shown here is derived from an EMBL/GenBank/DDBJ whole genome shotgun (WGS) entry which is preliminary data.</text>
</comment>
<reference evidence="11 12" key="1">
    <citation type="submission" date="2016-04" db="EMBL/GenBank/DDBJ databases">
        <title>Genome sequence of Clostridium magnum DSM 2767.</title>
        <authorList>
            <person name="Poehlein A."/>
            <person name="Uhlig R."/>
            <person name="Fischer R."/>
            <person name="Bahl H."/>
            <person name="Daniel R."/>
        </authorList>
    </citation>
    <scope>NUCLEOTIDE SEQUENCE [LARGE SCALE GENOMIC DNA]</scope>
    <source>
        <strain evidence="11 12">DSM 2767</strain>
    </source>
</reference>
<dbReference type="AlphaFoldDB" id="A0A162TR15"/>
<dbReference type="Pfam" id="PF05187">
    <property type="entry name" value="Fer4_ETF_QO"/>
    <property type="match status" value="1"/>
</dbReference>
<comment type="function">
    <text evidence="1">Could be a 3Fe-4S cluster-containing protein.</text>
</comment>
<evidence type="ECO:0000256" key="9">
    <source>
        <dbReference type="ARBA" id="ARBA00023231"/>
    </source>
</evidence>
<dbReference type="PATRIC" id="fig|1121326.3.peg.2770"/>
<dbReference type="GO" id="GO:0051536">
    <property type="term" value="F:iron-sulfur cluster binding"/>
    <property type="evidence" value="ECO:0007669"/>
    <property type="project" value="UniProtKB-KW"/>
</dbReference>
<evidence type="ECO:0000256" key="4">
    <source>
        <dbReference type="ARBA" id="ARBA00022448"/>
    </source>
</evidence>
<dbReference type="InterPro" id="IPR017896">
    <property type="entry name" value="4Fe4S_Fe-S-bd"/>
</dbReference>
<dbReference type="EMBL" id="LWAE01000002">
    <property type="protein sequence ID" value="KZL92943.1"/>
    <property type="molecule type" value="Genomic_DNA"/>
</dbReference>
<comment type="similarity">
    <text evidence="2">To ferredoxins from P.putida and C.tartarivorum, ferredoxin I from A.vinelandii, ferredoxin II from D.desulfuricans.</text>
</comment>
<keyword evidence="5" id="KW-0479">Metal-binding</keyword>
<keyword evidence="9" id="KW-0535">Nitrogen fixation</keyword>
<proteinExistence type="predicted"/>
<dbReference type="Proteomes" id="UP000076603">
    <property type="component" value="Unassembled WGS sequence"/>
</dbReference>
<keyword evidence="7" id="KW-0408">Iron</keyword>
<dbReference type="InterPro" id="IPR012206">
    <property type="entry name" value="Fd_FixX"/>
</dbReference>